<proteinExistence type="predicted"/>
<comment type="caution">
    <text evidence="1">The sequence shown here is derived from an EMBL/GenBank/DDBJ whole genome shotgun (WGS) entry which is preliminary data.</text>
</comment>
<gene>
    <name evidence="1" type="ORF">R70211_06769</name>
</gene>
<keyword evidence="2" id="KW-1185">Reference proteome</keyword>
<dbReference type="Proteomes" id="UP000675121">
    <property type="component" value="Unassembled WGS sequence"/>
</dbReference>
<organism evidence="1 2">
    <name type="scientific">Paraburkholderia domus</name>
    <dbReference type="NCBI Taxonomy" id="2793075"/>
    <lineage>
        <taxon>Bacteria</taxon>
        <taxon>Pseudomonadati</taxon>
        <taxon>Pseudomonadota</taxon>
        <taxon>Betaproteobacteria</taxon>
        <taxon>Burkholderiales</taxon>
        <taxon>Burkholderiaceae</taxon>
        <taxon>Paraburkholderia</taxon>
    </lineage>
</organism>
<dbReference type="EMBL" id="CAJNAS010000029">
    <property type="protein sequence ID" value="CAE6958620.1"/>
    <property type="molecule type" value="Genomic_DNA"/>
</dbReference>
<name>A0A9N8R2K3_9BURK</name>
<sequence>MPTIYHYCDATAFLSIVQNRELWLANTRKMNDHSEGSVIARAFVDSLRTHSPSVGTVDGFQQAVRVNQNELFACCFSQDKDSTVQWMSYADQGRGFAIGFDSDKLWTNKTNPYPIGAKNYYAPGSKTVDETVALSEILYAEDQNILEVLKILHGLLVQPDAYATANAAAACRWFDAITKNRGFRHECEWRLIYGPLSPSSVMPASGHTPQHENKNGMLWRPTKYGIAPYFKFPFDPSAVVEIWLGPRNPDHGDVSSRHLLELLRNLSQFNDAPIHESASPYR</sequence>
<evidence type="ECO:0000313" key="1">
    <source>
        <dbReference type="EMBL" id="CAE6958620.1"/>
    </source>
</evidence>
<evidence type="ECO:0000313" key="2">
    <source>
        <dbReference type="Proteomes" id="UP000675121"/>
    </source>
</evidence>
<reference evidence="1" key="1">
    <citation type="submission" date="2021-02" db="EMBL/GenBank/DDBJ databases">
        <authorList>
            <person name="Vanwijnsberghe S."/>
        </authorList>
    </citation>
    <scope>NUCLEOTIDE SEQUENCE</scope>
    <source>
        <strain evidence="1">R-70211</strain>
    </source>
</reference>
<evidence type="ECO:0008006" key="3">
    <source>
        <dbReference type="Google" id="ProtNLM"/>
    </source>
</evidence>
<dbReference type="InterPro" id="IPR021352">
    <property type="entry name" value="DUF2971"/>
</dbReference>
<dbReference type="RefSeq" id="WP_201138566.1">
    <property type="nucleotide sequence ID" value="NZ_CAJNAS010000029.1"/>
</dbReference>
<dbReference type="AlphaFoldDB" id="A0A9N8R2K3"/>
<accession>A0A9N8R2K3</accession>
<protein>
    <recommendedName>
        <fullName evidence="3">DUF2971 domain-containing protein</fullName>
    </recommendedName>
</protein>
<dbReference type="Pfam" id="PF11185">
    <property type="entry name" value="DUF2971"/>
    <property type="match status" value="1"/>
</dbReference>